<dbReference type="Pfam" id="PF14559">
    <property type="entry name" value="TPR_19"/>
    <property type="match status" value="1"/>
</dbReference>
<dbReference type="InterPro" id="IPR019734">
    <property type="entry name" value="TPR_rpt"/>
</dbReference>
<evidence type="ECO:0000256" key="1">
    <source>
        <dbReference type="PROSITE-ProRule" id="PRU00339"/>
    </source>
</evidence>
<dbReference type="PANTHER" id="PTHR12558">
    <property type="entry name" value="CELL DIVISION CYCLE 16,23,27"/>
    <property type="match status" value="1"/>
</dbReference>
<dbReference type="Proteomes" id="UP000178417">
    <property type="component" value="Unassembled WGS sequence"/>
</dbReference>
<feature type="repeat" description="TPR" evidence="1">
    <location>
        <begin position="127"/>
        <end position="160"/>
    </location>
</feature>
<dbReference type="Gene3D" id="1.25.40.10">
    <property type="entry name" value="Tetratricopeptide repeat domain"/>
    <property type="match status" value="2"/>
</dbReference>
<gene>
    <name evidence="3" type="ORF">A2310_00670</name>
</gene>
<keyword evidence="1" id="KW-0802">TPR repeat</keyword>
<proteinExistence type="predicted"/>
<accession>A0A1F4SKN8</accession>
<feature type="repeat" description="TPR" evidence="1">
    <location>
        <begin position="93"/>
        <end position="126"/>
    </location>
</feature>
<comment type="caution">
    <text evidence="3">The sequence shown here is derived from an EMBL/GenBank/DDBJ whole genome shotgun (WGS) entry which is preliminary data.</text>
</comment>
<dbReference type="AlphaFoldDB" id="A0A1F4SKN8"/>
<feature type="repeat" description="TPR" evidence="1">
    <location>
        <begin position="161"/>
        <end position="194"/>
    </location>
</feature>
<dbReference type="STRING" id="1802579.A2310_00670"/>
<dbReference type="PROSITE" id="PS50005">
    <property type="entry name" value="TPR"/>
    <property type="match status" value="4"/>
</dbReference>
<dbReference type="PANTHER" id="PTHR12558:SF33">
    <property type="entry name" value="BLL7664 PROTEIN"/>
    <property type="match status" value="1"/>
</dbReference>
<dbReference type="SMART" id="SM00028">
    <property type="entry name" value="TPR"/>
    <property type="match status" value="6"/>
</dbReference>
<dbReference type="SUPFAM" id="SSF48452">
    <property type="entry name" value="TPR-like"/>
    <property type="match status" value="1"/>
</dbReference>
<sequence>MRASITGVHFSTGVVPGKELLQQKIYELNGRGVSLLKAKHYEAAIVSFEAVLRLEQQNTFALNGLGRSCFELNQPQRAASYFEQTLALNPIDVFALTKLGLVKNLLHEFSEAEKLCRQALEIKPNNFDALHGLGTALAHQNRNSEAEECLREALPFYPEHKFVLRELGLALFFQNKYEGAVEFFNRALVVWPEDLVSLKYITLAFIKLNRANEAFPFLSKAETRMPGNAEISSFLGLAAEAQEEYALAEEAAKAAMKEAPEQTRSLRTVLAALYKQTKFDEIVKICTERKDQETFILYYLAISAAQRRALSCAMNFCHQAVEKGLEAKADIKVAIQCIDTLFPRGKMPPLAKTILLQTQQMDPENIFVMRLLATVALEDGQYDEIEKLLTDIAQKSEAVHTESVTVFIAYVRARILFQKGSSTEACRHLILESLSENNNSISSIQALIKNLHRMLRYYNVRLKGLSNAWNFISLERDESVLLMQVGTLIDQCFTLCKGAQTRLEGATSVEQGRIRTLQAATPTPLELAGVNIRSQWVRASMNNVVPATETVFYKKPPARKSENLRPAITEEKKPEKPKPAITDARSPEIFNIMGGLSGVLGSVLPNRGKASAQTKAKKSSRKPLSPALAKLDNVTSEELKLAIKPDFLRERFSQLAQAENISGLSEETWGKILALKAKIQEALS</sequence>
<evidence type="ECO:0000256" key="2">
    <source>
        <dbReference type="SAM" id="MobiDB-lite"/>
    </source>
</evidence>
<reference evidence="3 4" key="1">
    <citation type="journal article" date="2016" name="Nat. Commun.">
        <title>Thousands of microbial genomes shed light on interconnected biogeochemical processes in an aquifer system.</title>
        <authorList>
            <person name="Anantharaman K."/>
            <person name="Brown C.T."/>
            <person name="Hug L.A."/>
            <person name="Sharon I."/>
            <person name="Castelle C.J."/>
            <person name="Probst A.J."/>
            <person name="Thomas B.C."/>
            <person name="Singh A."/>
            <person name="Wilkins M.J."/>
            <person name="Karaoz U."/>
            <person name="Brodie E.L."/>
            <person name="Williams K.H."/>
            <person name="Hubbard S.S."/>
            <person name="Banfield J.F."/>
        </authorList>
    </citation>
    <scope>NUCLEOTIDE SEQUENCE [LARGE SCALE GENOMIC DNA]</scope>
</reference>
<evidence type="ECO:0000313" key="3">
    <source>
        <dbReference type="EMBL" id="OGC21018.1"/>
    </source>
</evidence>
<evidence type="ECO:0000313" key="4">
    <source>
        <dbReference type="Proteomes" id="UP000178417"/>
    </source>
</evidence>
<dbReference type="InterPro" id="IPR011990">
    <property type="entry name" value="TPR-like_helical_dom_sf"/>
</dbReference>
<feature type="repeat" description="TPR" evidence="1">
    <location>
        <begin position="59"/>
        <end position="92"/>
    </location>
</feature>
<organism evidence="3 4">
    <name type="scientific">candidate division WOR-1 bacterium RIFOXYB2_FULL_37_13</name>
    <dbReference type="NCBI Taxonomy" id="1802579"/>
    <lineage>
        <taxon>Bacteria</taxon>
        <taxon>Bacillati</taxon>
        <taxon>Saganbacteria</taxon>
    </lineage>
</organism>
<name>A0A1F4SKN8_UNCSA</name>
<dbReference type="EMBL" id="MEUB01000051">
    <property type="protein sequence ID" value="OGC21018.1"/>
    <property type="molecule type" value="Genomic_DNA"/>
</dbReference>
<feature type="compositionally biased region" description="Basic and acidic residues" evidence="2">
    <location>
        <begin position="559"/>
        <end position="578"/>
    </location>
</feature>
<protein>
    <submittedName>
        <fullName evidence="3">Uncharacterized protein</fullName>
    </submittedName>
</protein>
<dbReference type="Pfam" id="PF13432">
    <property type="entry name" value="TPR_16"/>
    <property type="match status" value="1"/>
</dbReference>
<feature type="region of interest" description="Disordered" evidence="2">
    <location>
        <begin position="558"/>
        <end position="584"/>
    </location>
</feature>